<dbReference type="Proteomes" id="UP001141183">
    <property type="component" value="Unassembled WGS sequence"/>
</dbReference>
<reference evidence="10" key="1">
    <citation type="submission" date="2022-05" db="EMBL/GenBank/DDBJ databases">
        <title>Draft genome sequence of Clostridium tertium strain CP3 isolated from Peru.</title>
        <authorList>
            <person name="Hurtado R."/>
            <person name="Lima L."/>
            <person name="Sousa T."/>
            <person name="Jaiswal A.K."/>
            <person name="Tiwari S."/>
            <person name="Maturrano L."/>
            <person name="Brenig B."/>
            <person name="Azevedo V."/>
        </authorList>
    </citation>
    <scope>NUCLEOTIDE SEQUENCE</scope>
    <source>
        <strain evidence="10">CP3</strain>
    </source>
</reference>
<keyword evidence="8 9" id="KW-0472">Membrane</keyword>
<sequence>MKKNKNKDVLIIAFAVFSMFFGAGNLIFPPFIGLTSGHKWIVSFLGFILSDVGLILLSIGAIARAGSFKSILKKSGNKFGLTLEIVIMLCLGPILIVPRTAATTFEMSVQPLFESVNPVLFSILFFSIVLILTIKPTKVMDILGKFLTPILLFSLLVLIIKGIISPIGSLNLDIQSNNLFMTGLTQGYQTMDPLGSGGITALIITSFLNRGYTKKETIGLTIKSAIISAIALTLVYGGLTYLGATASNIYNPTISQTTLLISITNDLLGNSGTIILSIVVAFACLTTAIGLTSVTSKYFEDITNKKIKYNYIVIFICTFSAIISNFGVDKIISISAPILTIIYPVSIALILMNYFKNIFTKIEIFKGVAYSTLLVSLLTVIDSLGVNINFIHKLPFSSFGFNWIIPAIIGGFIGFIFSHITSKKLMFFNFCNKSK</sequence>
<feature type="transmembrane region" description="Helical" evidence="9">
    <location>
        <begin position="116"/>
        <end position="134"/>
    </location>
</feature>
<keyword evidence="7 9" id="KW-1133">Transmembrane helix</keyword>
<feature type="transmembrane region" description="Helical" evidence="9">
    <location>
        <begin position="79"/>
        <end position="96"/>
    </location>
</feature>
<evidence type="ECO:0000256" key="9">
    <source>
        <dbReference type="RuleBase" id="RU362122"/>
    </source>
</evidence>
<evidence type="ECO:0000256" key="1">
    <source>
        <dbReference type="ARBA" id="ARBA00004651"/>
    </source>
</evidence>
<dbReference type="NCBIfam" id="TIGR00796">
    <property type="entry name" value="livcs"/>
    <property type="match status" value="1"/>
</dbReference>
<feature type="transmembrane region" description="Helical" evidence="9">
    <location>
        <begin position="40"/>
        <end position="67"/>
    </location>
</feature>
<evidence type="ECO:0000256" key="2">
    <source>
        <dbReference type="ARBA" id="ARBA00008540"/>
    </source>
</evidence>
<dbReference type="GO" id="GO:0005886">
    <property type="term" value="C:plasma membrane"/>
    <property type="evidence" value="ECO:0007669"/>
    <property type="project" value="UniProtKB-SubCell"/>
</dbReference>
<keyword evidence="6 9" id="KW-0029">Amino-acid transport</keyword>
<name>A0A9X3XIF0_9CLOT</name>
<protein>
    <recommendedName>
        <fullName evidence="9">Branched-chain amino acid transport system carrier protein</fullName>
    </recommendedName>
</protein>
<feature type="transmembrane region" description="Helical" evidence="9">
    <location>
        <begin position="9"/>
        <end position="28"/>
    </location>
</feature>
<dbReference type="GO" id="GO:0015188">
    <property type="term" value="F:L-isoleucine transmembrane transporter activity"/>
    <property type="evidence" value="ECO:0007669"/>
    <property type="project" value="TreeGrafter"/>
</dbReference>
<evidence type="ECO:0000256" key="5">
    <source>
        <dbReference type="ARBA" id="ARBA00022692"/>
    </source>
</evidence>
<feature type="transmembrane region" description="Helical" evidence="9">
    <location>
        <begin position="334"/>
        <end position="355"/>
    </location>
</feature>
<keyword evidence="4" id="KW-1003">Cell membrane</keyword>
<feature type="transmembrane region" description="Helical" evidence="9">
    <location>
        <begin position="367"/>
        <end position="388"/>
    </location>
</feature>
<evidence type="ECO:0000256" key="4">
    <source>
        <dbReference type="ARBA" id="ARBA00022475"/>
    </source>
</evidence>
<dbReference type="AlphaFoldDB" id="A0A9X3XIF0"/>
<dbReference type="GO" id="GO:0005304">
    <property type="term" value="F:L-valine transmembrane transporter activity"/>
    <property type="evidence" value="ECO:0007669"/>
    <property type="project" value="TreeGrafter"/>
</dbReference>
<feature type="transmembrane region" description="Helical" evidence="9">
    <location>
        <begin position="188"/>
        <end position="208"/>
    </location>
</feature>
<gene>
    <name evidence="10" type="primary">brnQ</name>
    <name evidence="10" type="ORF">NE398_06555</name>
</gene>
<dbReference type="GO" id="GO:0015818">
    <property type="term" value="P:isoleucine transport"/>
    <property type="evidence" value="ECO:0007669"/>
    <property type="project" value="TreeGrafter"/>
</dbReference>
<dbReference type="EMBL" id="JAMRYU010000005">
    <property type="protein sequence ID" value="MDC4239823.1"/>
    <property type="molecule type" value="Genomic_DNA"/>
</dbReference>
<dbReference type="GO" id="GO:0015820">
    <property type="term" value="P:L-leucine transport"/>
    <property type="evidence" value="ECO:0007669"/>
    <property type="project" value="TreeGrafter"/>
</dbReference>
<dbReference type="InterPro" id="IPR004685">
    <property type="entry name" value="Brnchd-chn_aa_trnsp_Livcs"/>
</dbReference>
<dbReference type="Pfam" id="PF05525">
    <property type="entry name" value="Branch_AA_trans"/>
    <property type="match status" value="1"/>
</dbReference>
<organism evidence="10 11">
    <name type="scientific">Clostridium tertium</name>
    <dbReference type="NCBI Taxonomy" id="1559"/>
    <lineage>
        <taxon>Bacteria</taxon>
        <taxon>Bacillati</taxon>
        <taxon>Bacillota</taxon>
        <taxon>Clostridia</taxon>
        <taxon>Eubacteriales</taxon>
        <taxon>Clostridiaceae</taxon>
        <taxon>Clostridium</taxon>
    </lineage>
</organism>
<dbReference type="PANTHER" id="PTHR30588">
    <property type="entry name" value="BRANCHED-CHAIN AMINO ACID TRANSPORT SYSTEM 2 CARRIER PROTEIN"/>
    <property type="match status" value="1"/>
</dbReference>
<comment type="subcellular location">
    <subcellularLocation>
        <location evidence="1 9">Cell membrane</location>
        <topology evidence="1 9">Multi-pass membrane protein</topology>
    </subcellularLocation>
</comment>
<comment type="similarity">
    <text evidence="2 9">Belongs to the branched chain amino acid transporter family.</text>
</comment>
<evidence type="ECO:0000256" key="6">
    <source>
        <dbReference type="ARBA" id="ARBA00022970"/>
    </source>
</evidence>
<evidence type="ECO:0000256" key="8">
    <source>
        <dbReference type="ARBA" id="ARBA00023136"/>
    </source>
</evidence>
<keyword evidence="11" id="KW-1185">Reference proteome</keyword>
<evidence type="ECO:0000256" key="7">
    <source>
        <dbReference type="ARBA" id="ARBA00022989"/>
    </source>
</evidence>
<feature type="transmembrane region" description="Helical" evidence="9">
    <location>
        <begin position="274"/>
        <end position="299"/>
    </location>
</feature>
<feature type="transmembrane region" description="Helical" evidence="9">
    <location>
        <begin position="311"/>
        <end position="328"/>
    </location>
</feature>
<accession>A0A9X3XIF0</accession>
<keyword evidence="3 9" id="KW-0813">Transport</keyword>
<keyword evidence="5 9" id="KW-0812">Transmembrane</keyword>
<comment type="caution">
    <text evidence="10">The sequence shown here is derived from an EMBL/GenBank/DDBJ whole genome shotgun (WGS) entry which is preliminary data.</text>
</comment>
<evidence type="ECO:0000313" key="10">
    <source>
        <dbReference type="EMBL" id="MDC4239823.1"/>
    </source>
</evidence>
<proteinExistence type="inferred from homology"/>
<dbReference type="RefSeq" id="WP_008677624.1">
    <property type="nucleotide sequence ID" value="NZ_CABKOG010000003.1"/>
</dbReference>
<feature type="transmembrane region" description="Helical" evidence="9">
    <location>
        <begin position="146"/>
        <end position="168"/>
    </location>
</feature>
<comment type="function">
    <text evidence="9">Component of the transport system for branched-chain amino acids.</text>
</comment>
<feature type="transmembrane region" description="Helical" evidence="9">
    <location>
        <begin position="400"/>
        <end position="420"/>
    </location>
</feature>
<evidence type="ECO:0000313" key="11">
    <source>
        <dbReference type="Proteomes" id="UP001141183"/>
    </source>
</evidence>
<feature type="transmembrane region" description="Helical" evidence="9">
    <location>
        <begin position="220"/>
        <end position="242"/>
    </location>
</feature>
<dbReference type="GO" id="GO:0015190">
    <property type="term" value="F:L-leucine transmembrane transporter activity"/>
    <property type="evidence" value="ECO:0007669"/>
    <property type="project" value="TreeGrafter"/>
</dbReference>
<evidence type="ECO:0000256" key="3">
    <source>
        <dbReference type="ARBA" id="ARBA00022448"/>
    </source>
</evidence>
<dbReference type="PANTHER" id="PTHR30588:SF0">
    <property type="entry name" value="BRANCHED-CHAIN AMINO ACID PERMEASE BRNQ"/>
    <property type="match status" value="1"/>
</dbReference>